<protein>
    <submittedName>
        <fullName evidence="3">Uncharacterized protein</fullName>
    </submittedName>
</protein>
<feature type="region of interest" description="Disordered" evidence="1">
    <location>
        <begin position="328"/>
        <end position="349"/>
    </location>
</feature>
<keyword evidence="4" id="KW-1185">Reference proteome</keyword>
<dbReference type="Proteomes" id="UP001218188">
    <property type="component" value="Unassembled WGS sequence"/>
</dbReference>
<feature type="transmembrane region" description="Helical" evidence="2">
    <location>
        <begin position="120"/>
        <end position="138"/>
    </location>
</feature>
<gene>
    <name evidence="3" type="ORF">C8F04DRAFT_127715</name>
</gene>
<comment type="caution">
    <text evidence="3">The sequence shown here is derived from an EMBL/GenBank/DDBJ whole genome shotgun (WGS) entry which is preliminary data.</text>
</comment>
<dbReference type="AlphaFoldDB" id="A0AAD6SGL5"/>
<accession>A0AAD6SGL5</accession>
<name>A0AAD6SGL5_9AGAR</name>
<reference evidence="3" key="1">
    <citation type="submission" date="2023-03" db="EMBL/GenBank/DDBJ databases">
        <title>Massive genome expansion in bonnet fungi (Mycena s.s.) driven by repeated elements and novel gene families across ecological guilds.</title>
        <authorList>
            <consortium name="Lawrence Berkeley National Laboratory"/>
            <person name="Harder C.B."/>
            <person name="Miyauchi S."/>
            <person name="Viragh M."/>
            <person name="Kuo A."/>
            <person name="Thoen E."/>
            <person name="Andreopoulos B."/>
            <person name="Lu D."/>
            <person name="Skrede I."/>
            <person name="Drula E."/>
            <person name="Henrissat B."/>
            <person name="Morin E."/>
            <person name="Kohler A."/>
            <person name="Barry K."/>
            <person name="LaButti K."/>
            <person name="Morin E."/>
            <person name="Salamov A."/>
            <person name="Lipzen A."/>
            <person name="Mereny Z."/>
            <person name="Hegedus B."/>
            <person name="Baldrian P."/>
            <person name="Stursova M."/>
            <person name="Weitz H."/>
            <person name="Taylor A."/>
            <person name="Grigoriev I.V."/>
            <person name="Nagy L.G."/>
            <person name="Martin F."/>
            <person name="Kauserud H."/>
        </authorList>
    </citation>
    <scope>NUCLEOTIDE SEQUENCE</scope>
    <source>
        <strain evidence="3">CBHHK200</strain>
    </source>
</reference>
<evidence type="ECO:0000313" key="3">
    <source>
        <dbReference type="EMBL" id="KAJ7025720.1"/>
    </source>
</evidence>
<dbReference type="EMBL" id="JARJCM010000149">
    <property type="protein sequence ID" value="KAJ7025720.1"/>
    <property type="molecule type" value="Genomic_DNA"/>
</dbReference>
<keyword evidence="2" id="KW-0812">Transmembrane</keyword>
<feature type="transmembrane region" description="Helical" evidence="2">
    <location>
        <begin position="50"/>
        <end position="72"/>
    </location>
</feature>
<sequence>MFSGHPGAFSMLMALLITGTCLTFVVLCAYAYTSWNPVSRPCMNRVSLRLLALALIFNLGFWCLLLIWNLIFQANDALRIYYIFSRTSPRCSPQACSFALALNLHLILVPQSQRAKDEKFYYLGTVIFAAACSVTPLAQASMDGVRMLNVLVQYSHRGGSVSMAIGTESFWLPFMATGEAFMGLSIIAFFISHEMATRRRRHFDSNTSNLEDRYLPESPFVKYRYTIIRIGLYPLVSCLINFGTAILDIYQLNTFLLTGGEQLRLSQSIVPARNYSLLAFTGPFIHPRSQENMAAHEAIPPFFPLHEPGVPTLTQISGEFTQCNLVRSANTDSSRSGAREPRKSTRSLE</sequence>
<feature type="compositionally biased region" description="Basic and acidic residues" evidence="1">
    <location>
        <begin position="337"/>
        <end position="349"/>
    </location>
</feature>
<evidence type="ECO:0000256" key="1">
    <source>
        <dbReference type="SAM" id="MobiDB-lite"/>
    </source>
</evidence>
<keyword evidence="2" id="KW-0472">Membrane</keyword>
<feature type="transmembrane region" description="Helical" evidence="2">
    <location>
        <begin position="170"/>
        <end position="191"/>
    </location>
</feature>
<evidence type="ECO:0000313" key="4">
    <source>
        <dbReference type="Proteomes" id="UP001218188"/>
    </source>
</evidence>
<proteinExistence type="predicted"/>
<feature type="transmembrane region" description="Helical" evidence="2">
    <location>
        <begin position="6"/>
        <end position="30"/>
    </location>
</feature>
<organism evidence="3 4">
    <name type="scientific">Mycena alexandri</name>
    <dbReference type="NCBI Taxonomy" id="1745969"/>
    <lineage>
        <taxon>Eukaryota</taxon>
        <taxon>Fungi</taxon>
        <taxon>Dikarya</taxon>
        <taxon>Basidiomycota</taxon>
        <taxon>Agaricomycotina</taxon>
        <taxon>Agaricomycetes</taxon>
        <taxon>Agaricomycetidae</taxon>
        <taxon>Agaricales</taxon>
        <taxon>Marasmiineae</taxon>
        <taxon>Mycenaceae</taxon>
        <taxon>Mycena</taxon>
    </lineage>
</organism>
<keyword evidence="2" id="KW-1133">Transmembrane helix</keyword>
<evidence type="ECO:0000256" key="2">
    <source>
        <dbReference type="SAM" id="Phobius"/>
    </source>
</evidence>